<proteinExistence type="predicted"/>
<accession>A0A7K1V6L4</accession>
<feature type="transmembrane region" description="Helical" evidence="1">
    <location>
        <begin position="133"/>
        <end position="151"/>
    </location>
</feature>
<dbReference type="AlphaFoldDB" id="A0A7K1V6L4"/>
<keyword evidence="1" id="KW-0472">Membrane</keyword>
<dbReference type="RefSeq" id="WP_157391841.1">
    <property type="nucleotide sequence ID" value="NZ_WRPP01000008.1"/>
</dbReference>
<comment type="caution">
    <text evidence="2">The sequence shown here is derived from an EMBL/GenBank/DDBJ whole genome shotgun (WGS) entry which is preliminary data.</text>
</comment>
<evidence type="ECO:0000313" key="2">
    <source>
        <dbReference type="EMBL" id="MVU82280.1"/>
    </source>
</evidence>
<keyword evidence="1" id="KW-1133">Transmembrane helix</keyword>
<keyword evidence="3" id="KW-1185">Reference proteome</keyword>
<organism evidence="2 3">
    <name type="scientific">Nocardia terrae</name>
    <dbReference type="NCBI Taxonomy" id="2675851"/>
    <lineage>
        <taxon>Bacteria</taxon>
        <taxon>Bacillati</taxon>
        <taxon>Actinomycetota</taxon>
        <taxon>Actinomycetes</taxon>
        <taxon>Mycobacteriales</taxon>
        <taxon>Nocardiaceae</taxon>
        <taxon>Nocardia</taxon>
    </lineage>
</organism>
<feature type="transmembrane region" description="Helical" evidence="1">
    <location>
        <begin position="163"/>
        <end position="185"/>
    </location>
</feature>
<dbReference type="Proteomes" id="UP000466794">
    <property type="component" value="Unassembled WGS sequence"/>
</dbReference>
<evidence type="ECO:0000313" key="3">
    <source>
        <dbReference type="Proteomes" id="UP000466794"/>
    </source>
</evidence>
<name>A0A7K1V6L4_9NOCA</name>
<sequence>MSSPHLSERRKQAAKAASRIIAMLDDERQTNEILLWRNRFLDISDLLASTELTDIEAVQGAVEHLRRLSTGGRSVADFYLVRTDLDEQRRLNTAFGAELDKFRNAVIEPDPAPMPAIDFPAARANLRASAFRAWLLLLAGIGSAVLAVFLIDRSVNPDFLISITTQLSGVFGILGTVFGAAAVWLHHRKSRSLRRHPWTAWPITYIGGGRYEWVALLGPTGKPVTVLLLSTWPHQRGKLINHTTMQAWFAGDPLRYGVISRPGGSDLRYAYIPRHTIPPRFLLARNDETTPP</sequence>
<dbReference type="EMBL" id="WRPP01000008">
    <property type="protein sequence ID" value="MVU82280.1"/>
    <property type="molecule type" value="Genomic_DNA"/>
</dbReference>
<keyword evidence="1" id="KW-0812">Transmembrane</keyword>
<evidence type="ECO:0000256" key="1">
    <source>
        <dbReference type="SAM" id="Phobius"/>
    </source>
</evidence>
<protein>
    <submittedName>
        <fullName evidence="2">Uncharacterized protein</fullName>
    </submittedName>
</protein>
<gene>
    <name evidence="2" type="ORF">GPX89_34215</name>
</gene>
<reference evidence="2 3" key="1">
    <citation type="submission" date="2019-12" db="EMBL/GenBank/DDBJ databases">
        <title>Nocardia sp. nov. ET3-3 isolated from soil.</title>
        <authorList>
            <person name="Kanchanasin P."/>
            <person name="Tanasupawat S."/>
            <person name="Yuki M."/>
            <person name="Kudo T."/>
        </authorList>
    </citation>
    <scope>NUCLEOTIDE SEQUENCE [LARGE SCALE GENOMIC DNA]</scope>
    <source>
        <strain evidence="2 3">ET3-3</strain>
    </source>
</reference>